<keyword evidence="17" id="KW-0812">Transmembrane</keyword>
<evidence type="ECO:0000256" key="6">
    <source>
        <dbReference type="ARBA" id="ARBA00022490"/>
    </source>
</evidence>
<dbReference type="GO" id="GO:0007165">
    <property type="term" value="P:signal transduction"/>
    <property type="evidence" value="ECO:0007669"/>
    <property type="project" value="UniProtKB-ARBA"/>
</dbReference>
<feature type="region of interest" description="Disordered" evidence="16">
    <location>
        <begin position="287"/>
        <end position="361"/>
    </location>
</feature>
<dbReference type="GO" id="GO:0000082">
    <property type="term" value="P:G1/S transition of mitotic cell cycle"/>
    <property type="evidence" value="ECO:0007669"/>
    <property type="project" value="TreeGrafter"/>
</dbReference>
<keyword evidence="20" id="KW-1185">Reference proteome</keyword>
<dbReference type="GO" id="GO:0045930">
    <property type="term" value="P:negative regulation of mitotic cell cycle"/>
    <property type="evidence" value="ECO:0007669"/>
    <property type="project" value="TreeGrafter"/>
</dbReference>
<evidence type="ECO:0000313" key="20">
    <source>
        <dbReference type="Proteomes" id="UP000694390"/>
    </source>
</evidence>
<keyword evidence="8" id="KW-0967">Endosome</keyword>
<keyword evidence="12" id="KW-0131">Cell cycle</keyword>
<evidence type="ECO:0000256" key="2">
    <source>
        <dbReference type="ARBA" id="ARBA00004177"/>
    </source>
</evidence>
<comment type="subcellular location">
    <subcellularLocation>
        <location evidence="3">Cytoplasm</location>
    </subcellularLocation>
    <subcellularLocation>
        <location evidence="2">Endosome</location>
    </subcellularLocation>
    <subcellularLocation>
        <location evidence="1">Nucleus</location>
    </subcellularLocation>
</comment>
<evidence type="ECO:0000256" key="1">
    <source>
        <dbReference type="ARBA" id="ARBA00004123"/>
    </source>
</evidence>
<evidence type="ECO:0000256" key="4">
    <source>
        <dbReference type="ARBA" id="ARBA00006726"/>
    </source>
</evidence>
<keyword evidence="10" id="KW-0649">Protein kinase inhibitor</keyword>
<dbReference type="GO" id="GO:0012501">
    <property type="term" value="P:programmed cell death"/>
    <property type="evidence" value="ECO:0007669"/>
    <property type="project" value="UniProtKB-ARBA"/>
</dbReference>
<dbReference type="GO" id="GO:0004861">
    <property type="term" value="F:cyclin-dependent protein serine/threonine kinase inhibitor activity"/>
    <property type="evidence" value="ECO:0007669"/>
    <property type="project" value="InterPro"/>
</dbReference>
<dbReference type="Ensembl" id="ENSGEVT00005005368.1">
    <property type="protein sequence ID" value="ENSGEVP00005005151.1"/>
    <property type="gene ID" value="ENSGEVG00005003653.1"/>
</dbReference>
<dbReference type="GO" id="GO:0005634">
    <property type="term" value="C:nucleus"/>
    <property type="evidence" value="ECO:0007669"/>
    <property type="project" value="UniProtKB-SubCell"/>
</dbReference>
<evidence type="ECO:0000256" key="17">
    <source>
        <dbReference type="SAM" id="Phobius"/>
    </source>
</evidence>
<evidence type="ECO:0000259" key="18">
    <source>
        <dbReference type="Pfam" id="PF02234"/>
    </source>
</evidence>
<dbReference type="Pfam" id="PF02234">
    <property type="entry name" value="CDI"/>
    <property type="match status" value="1"/>
</dbReference>
<dbReference type="GO" id="GO:0045926">
    <property type="term" value="P:negative regulation of growth"/>
    <property type="evidence" value="ECO:0007669"/>
    <property type="project" value="UniProtKB-ARBA"/>
</dbReference>
<evidence type="ECO:0000256" key="3">
    <source>
        <dbReference type="ARBA" id="ARBA00004496"/>
    </source>
</evidence>
<organism evidence="19 20">
    <name type="scientific">Gopherus evgoodei</name>
    <name type="common">Goodes thornscrub tortoise</name>
    <dbReference type="NCBI Taxonomy" id="1825980"/>
    <lineage>
        <taxon>Eukaryota</taxon>
        <taxon>Metazoa</taxon>
        <taxon>Chordata</taxon>
        <taxon>Craniata</taxon>
        <taxon>Vertebrata</taxon>
        <taxon>Euteleostomi</taxon>
        <taxon>Archelosauria</taxon>
        <taxon>Testudinata</taxon>
        <taxon>Testudines</taxon>
        <taxon>Cryptodira</taxon>
        <taxon>Durocryptodira</taxon>
        <taxon>Testudinoidea</taxon>
        <taxon>Testudinidae</taxon>
        <taxon>Gopherus</taxon>
    </lineage>
</organism>
<protein>
    <recommendedName>
        <fullName evidence="5">Cyclin-dependent kinase inhibitor 1B</fullName>
    </recommendedName>
    <alternativeName>
        <fullName evidence="14">Cyclin-dependent kinase inhibitor p27</fullName>
    </alternativeName>
    <alternativeName>
        <fullName evidence="13">p27Kip1</fullName>
    </alternativeName>
</protein>
<dbReference type="FunFam" id="4.10.365.10:FF:000001">
    <property type="entry name" value="Cyclin-dependent kinase inhibitor 1B"/>
    <property type="match status" value="1"/>
</dbReference>
<evidence type="ECO:0000256" key="7">
    <source>
        <dbReference type="ARBA" id="ARBA00022553"/>
    </source>
</evidence>
<feature type="compositionally biased region" description="Basic and acidic residues" evidence="16">
    <location>
        <begin position="135"/>
        <end position="161"/>
    </location>
</feature>
<reference evidence="19" key="2">
    <citation type="submission" date="2025-09" db="UniProtKB">
        <authorList>
            <consortium name="Ensembl"/>
        </authorList>
    </citation>
    <scope>IDENTIFICATION</scope>
</reference>
<keyword evidence="9" id="KW-0832">Ubl conjugation</keyword>
<dbReference type="OrthoDB" id="6373236at2759"/>
<dbReference type="GeneTree" id="ENSGT00940000159852"/>
<comment type="similarity">
    <text evidence="4">Belongs to the CDI family.</text>
</comment>
<evidence type="ECO:0000256" key="9">
    <source>
        <dbReference type="ARBA" id="ARBA00022843"/>
    </source>
</evidence>
<dbReference type="PANTHER" id="PTHR10265">
    <property type="entry name" value="CYCLIN-DEPENDENT KINASE INHIBITOR 1"/>
    <property type="match status" value="1"/>
</dbReference>
<evidence type="ECO:0000256" key="5">
    <source>
        <dbReference type="ARBA" id="ARBA00014547"/>
    </source>
</evidence>
<proteinExistence type="inferred from homology"/>
<evidence type="ECO:0000256" key="13">
    <source>
        <dbReference type="ARBA" id="ARBA00031903"/>
    </source>
</evidence>
<feature type="domain" description="Cyclin-dependent kinase inhibitor" evidence="18">
    <location>
        <begin position="194"/>
        <end position="242"/>
    </location>
</feature>
<evidence type="ECO:0000256" key="8">
    <source>
        <dbReference type="ARBA" id="ARBA00022753"/>
    </source>
</evidence>
<evidence type="ECO:0000313" key="19">
    <source>
        <dbReference type="Ensembl" id="ENSGEVP00005005151.1"/>
    </source>
</evidence>
<accession>A0A8C4VNQ0</accession>
<comment type="function">
    <text evidence="15">Important regulator of cell cycle progression. Inhibits the kinase activity of CDK2 bound to cyclin A, but has little inhibitory activity on CDK2 bound to SPDYA. Involved in G1 arrest. Potent inhibitor of cyclin E- and cyclin A-CDK2 complexes. Forms a complex with cyclin type D-CDK4 complexes and is involved in the assembly, stability, and modulation of CCND1-CDK4 complex activation. Acts either as an inhibitor or an activator of cyclin type D-CDK4 complexes depending on its phosphorylation state and/or stoichometry.</text>
</comment>
<dbReference type="AlphaFoldDB" id="A0A8C4VNQ0"/>
<keyword evidence="17" id="KW-1133">Transmembrane helix</keyword>
<keyword evidence="7" id="KW-0597">Phosphoprotein</keyword>
<evidence type="ECO:0000256" key="11">
    <source>
        <dbReference type="ARBA" id="ARBA00023242"/>
    </source>
</evidence>
<feature type="region of interest" description="Disordered" evidence="16">
    <location>
        <begin position="135"/>
        <end position="167"/>
    </location>
</feature>
<keyword evidence="6" id="KW-0963">Cytoplasm</keyword>
<dbReference type="GO" id="GO:0051087">
    <property type="term" value="F:protein-folding chaperone binding"/>
    <property type="evidence" value="ECO:0007669"/>
    <property type="project" value="TreeGrafter"/>
</dbReference>
<feature type="compositionally biased region" description="Basic and acidic residues" evidence="16">
    <location>
        <begin position="289"/>
        <end position="308"/>
    </location>
</feature>
<keyword evidence="17" id="KW-0472">Membrane</keyword>
<sequence>MDRLRCLNRLVMSIIFFFVSLPSIAILGNREKGSSFLVFSVVFFFFFLLHGSFDIGEVLRAQFGSGEPRASQQPGTGLAKGGLAFPHPPLSPVSTWSAPGFLVNIRGSLPPACVLCKCLLLSLLVEPRSSVKKKKEEEARKKIFARSEREKQPPPPEERGWGEMSNVRISNGSPTLERMEARQSEYPKPSACRNLFGPVNHEELNRDLNKHCRDMEEACQKKWNFDFQNHKPLAGRFEWQAVEKGSSPDFYFRPPRPPKVACKSATHESWDVNGNCPTVIVVGSQGISEDTHSVEQKTDVSENQKDLADQCTGQRKRPTTDDSSPQPKRANTTEEEVSEESPSASSVEQTPKKSSPRRRQT</sequence>
<evidence type="ECO:0000256" key="16">
    <source>
        <dbReference type="SAM" id="MobiDB-lite"/>
    </source>
</evidence>
<dbReference type="GO" id="GO:0005829">
    <property type="term" value="C:cytosol"/>
    <property type="evidence" value="ECO:0007669"/>
    <property type="project" value="UniProtKB-ARBA"/>
</dbReference>
<feature type="compositionally biased region" description="Polar residues" evidence="16">
    <location>
        <begin position="321"/>
        <end position="330"/>
    </location>
</feature>
<evidence type="ECO:0000256" key="14">
    <source>
        <dbReference type="ARBA" id="ARBA00031925"/>
    </source>
</evidence>
<evidence type="ECO:0000256" key="12">
    <source>
        <dbReference type="ARBA" id="ARBA00023306"/>
    </source>
</evidence>
<gene>
    <name evidence="19" type="primary">CDKN1B</name>
</gene>
<dbReference type="GO" id="GO:0005768">
    <property type="term" value="C:endosome"/>
    <property type="evidence" value="ECO:0007669"/>
    <property type="project" value="UniProtKB-SubCell"/>
</dbReference>
<evidence type="ECO:0000256" key="15">
    <source>
        <dbReference type="ARBA" id="ARBA00045727"/>
    </source>
</evidence>
<dbReference type="PANTHER" id="PTHR10265:SF9">
    <property type="entry name" value="CYCLIN-DEPENDENT KINASE INHIBITOR 1B"/>
    <property type="match status" value="1"/>
</dbReference>
<dbReference type="GO" id="GO:1901990">
    <property type="term" value="P:regulation of mitotic cell cycle phase transition"/>
    <property type="evidence" value="ECO:0007669"/>
    <property type="project" value="UniProtKB-ARBA"/>
</dbReference>
<dbReference type="InterPro" id="IPR003175">
    <property type="entry name" value="CDI_dom"/>
</dbReference>
<dbReference type="GO" id="GO:0008285">
    <property type="term" value="P:negative regulation of cell population proliferation"/>
    <property type="evidence" value="ECO:0007669"/>
    <property type="project" value="UniProtKB-ARBA"/>
</dbReference>
<reference evidence="19" key="1">
    <citation type="submission" date="2025-08" db="UniProtKB">
        <authorList>
            <consortium name="Ensembl"/>
        </authorList>
    </citation>
    <scope>IDENTIFICATION</scope>
</reference>
<dbReference type="InterPro" id="IPR044898">
    <property type="entry name" value="CDI_dom_sf"/>
</dbReference>
<name>A0A8C4VNQ0_9SAUR</name>
<dbReference type="GO" id="GO:0030332">
    <property type="term" value="F:cyclin binding"/>
    <property type="evidence" value="ECO:0007669"/>
    <property type="project" value="UniProtKB-ARBA"/>
</dbReference>
<feature type="transmembrane region" description="Helical" evidence="17">
    <location>
        <begin position="34"/>
        <end position="53"/>
    </location>
</feature>
<feature type="transmembrane region" description="Helical" evidence="17">
    <location>
        <begin position="7"/>
        <end position="28"/>
    </location>
</feature>
<keyword evidence="11" id="KW-0539">Nucleus</keyword>
<dbReference type="Gene3D" id="4.10.365.10">
    <property type="entry name" value="p27"/>
    <property type="match status" value="1"/>
</dbReference>
<dbReference type="Proteomes" id="UP000694390">
    <property type="component" value="Unassembled WGS sequence"/>
</dbReference>
<evidence type="ECO:0000256" key="10">
    <source>
        <dbReference type="ARBA" id="ARBA00023013"/>
    </source>
</evidence>